<accession>A0AAV7L650</accession>
<feature type="compositionally biased region" description="Basic and acidic residues" evidence="1">
    <location>
        <begin position="69"/>
        <end position="87"/>
    </location>
</feature>
<keyword evidence="3" id="KW-1185">Reference proteome</keyword>
<proteinExistence type="predicted"/>
<gene>
    <name evidence="2" type="ORF">NDU88_003489</name>
</gene>
<evidence type="ECO:0000313" key="3">
    <source>
        <dbReference type="Proteomes" id="UP001066276"/>
    </source>
</evidence>
<sequence>MLAETMFSRASGRPAALSSDPWERGYPGGTAGDNPEGEDGRNLEMRIPSETKDGPRRQSASEEEDAEGEERRRCAPRGRKGEERQDEGQGSPETLSNRHVRSCIRKGYKTLVGREQGAGGGEEKRGGRKTS</sequence>
<evidence type="ECO:0000313" key="2">
    <source>
        <dbReference type="EMBL" id="KAJ1083330.1"/>
    </source>
</evidence>
<organism evidence="2 3">
    <name type="scientific">Pleurodeles waltl</name>
    <name type="common">Iberian ribbed newt</name>
    <dbReference type="NCBI Taxonomy" id="8319"/>
    <lineage>
        <taxon>Eukaryota</taxon>
        <taxon>Metazoa</taxon>
        <taxon>Chordata</taxon>
        <taxon>Craniata</taxon>
        <taxon>Vertebrata</taxon>
        <taxon>Euteleostomi</taxon>
        <taxon>Amphibia</taxon>
        <taxon>Batrachia</taxon>
        <taxon>Caudata</taxon>
        <taxon>Salamandroidea</taxon>
        <taxon>Salamandridae</taxon>
        <taxon>Pleurodelinae</taxon>
        <taxon>Pleurodeles</taxon>
    </lineage>
</organism>
<comment type="caution">
    <text evidence="2">The sequence shown here is derived from an EMBL/GenBank/DDBJ whole genome shotgun (WGS) entry which is preliminary data.</text>
</comment>
<reference evidence="2" key="1">
    <citation type="journal article" date="2022" name="bioRxiv">
        <title>Sequencing and chromosome-scale assembly of the giantPleurodeles waltlgenome.</title>
        <authorList>
            <person name="Brown T."/>
            <person name="Elewa A."/>
            <person name="Iarovenko S."/>
            <person name="Subramanian E."/>
            <person name="Araus A.J."/>
            <person name="Petzold A."/>
            <person name="Susuki M."/>
            <person name="Suzuki K.-i.T."/>
            <person name="Hayashi T."/>
            <person name="Toyoda A."/>
            <person name="Oliveira C."/>
            <person name="Osipova E."/>
            <person name="Leigh N.D."/>
            <person name="Simon A."/>
            <person name="Yun M.H."/>
        </authorList>
    </citation>
    <scope>NUCLEOTIDE SEQUENCE</scope>
    <source>
        <strain evidence="2">20211129_DDA</strain>
        <tissue evidence="2">Liver</tissue>
    </source>
</reference>
<dbReference type="AlphaFoldDB" id="A0AAV7L650"/>
<evidence type="ECO:0000256" key="1">
    <source>
        <dbReference type="SAM" id="MobiDB-lite"/>
    </source>
</evidence>
<dbReference type="Proteomes" id="UP001066276">
    <property type="component" value="Chromosome 12"/>
</dbReference>
<feature type="region of interest" description="Disordered" evidence="1">
    <location>
        <begin position="1"/>
        <end position="131"/>
    </location>
</feature>
<protein>
    <submittedName>
        <fullName evidence="2">Uncharacterized protein</fullName>
    </submittedName>
</protein>
<feature type="compositionally biased region" description="Basic residues" evidence="1">
    <location>
        <begin position="98"/>
        <end position="108"/>
    </location>
</feature>
<name>A0AAV7L650_PLEWA</name>
<dbReference type="EMBL" id="JANPWB010000016">
    <property type="protein sequence ID" value="KAJ1083330.1"/>
    <property type="molecule type" value="Genomic_DNA"/>
</dbReference>
<feature type="compositionally biased region" description="Basic and acidic residues" evidence="1">
    <location>
        <begin position="38"/>
        <end position="60"/>
    </location>
</feature>